<dbReference type="GO" id="GO:0004888">
    <property type="term" value="F:transmembrane signaling receptor activity"/>
    <property type="evidence" value="ECO:0007669"/>
    <property type="project" value="InterPro"/>
</dbReference>
<comment type="similarity">
    <text evidence="2 6">Belongs to the nematode receptor-like protein srg family.</text>
</comment>
<evidence type="ECO:0000256" key="2">
    <source>
        <dbReference type="ARBA" id="ARBA00005692"/>
    </source>
</evidence>
<feature type="transmembrane region" description="Helical" evidence="6">
    <location>
        <begin position="94"/>
        <end position="116"/>
    </location>
</feature>
<keyword evidence="3 6" id="KW-0812">Transmembrane</keyword>
<accession>E3LKI4</accession>
<dbReference type="InterPro" id="IPR052880">
    <property type="entry name" value="NRL-Serpentine_Class_Gamma"/>
</dbReference>
<feature type="transmembrane region" description="Helical" evidence="6">
    <location>
        <begin position="233"/>
        <end position="256"/>
    </location>
</feature>
<feature type="transmembrane region" description="Helical" evidence="6">
    <location>
        <begin position="268"/>
        <end position="289"/>
    </location>
</feature>
<dbReference type="GO" id="GO:0007606">
    <property type="term" value="P:sensory perception of chemical stimulus"/>
    <property type="evidence" value="ECO:0007669"/>
    <property type="project" value="UniProtKB-UniRule"/>
</dbReference>
<feature type="transmembrane region" description="Helical" evidence="6">
    <location>
        <begin position="20"/>
        <end position="42"/>
    </location>
</feature>
<protein>
    <recommendedName>
        <fullName evidence="6">Serpentine receptor class gamma</fullName>
    </recommendedName>
</protein>
<dbReference type="PANTHER" id="PTHR31114">
    <property type="entry name" value="SERPENTINE RECEPTOR CLASS GAMMA"/>
    <property type="match status" value="1"/>
</dbReference>
<dbReference type="OMA" id="YFNTWIS"/>
<dbReference type="Proteomes" id="UP000008281">
    <property type="component" value="Unassembled WGS sequence"/>
</dbReference>
<keyword evidence="5 6" id="KW-0472">Membrane</keyword>
<evidence type="ECO:0000313" key="7">
    <source>
        <dbReference type="EMBL" id="EFP00270.1"/>
    </source>
</evidence>
<feature type="transmembrane region" description="Helical" evidence="6">
    <location>
        <begin position="137"/>
        <end position="155"/>
    </location>
</feature>
<name>E3LKI4_CAERE</name>
<dbReference type="InParanoid" id="E3LKI4"/>
<evidence type="ECO:0000256" key="4">
    <source>
        <dbReference type="ARBA" id="ARBA00022989"/>
    </source>
</evidence>
<evidence type="ECO:0000313" key="8">
    <source>
        <dbReference type="Proteomes" id="UP000008281"/>
    </source>
</evidence>
<gene>
    <name evidence="7" type="ORF">CRE_18806</name>
</gene>
<sequence>MSADTITFQWKDSPEVPSKTRLAICQLVYGVPSVVLMTFMLIFLGCSKNYSSSFYRLVQVDLLTNIFCWLNTWISLRSSEFPFGTAYVKVLLAYIPWLWNLSALLLNFFFHMQFCSAASMSVHRISSILFFNDYEKFWTRFFIPIHLLFFFYSWIPQLMVFGTGPEMNLVNGSLYYTFHPIGTTSFQTGVYIFSCVYFVLLFGFSISVPLIAAYKFDGAISDSNVSKKLTRIALTYGFVYSGILFWNILNAIQVTFKIFPDGFGQISYSLLSVASDLMTLALPYILLIFDSNIKRDLRQPIEVSSTSPVIVSS</sequence>
<feature type="transmembrane region" description="Helical" evidence="6">
    <location>
        <begin position="190"/>
        <end position="212"/>
    </location>
</feature>
<dbReference type="EMBL" id="DS268410">
    <property type="protein sequence ID" value="EFP00270.1"/>
    <property type="molecule type" value="Genomic_DNA"/>
</dbReference>
<dbReference type="GO" id="GO:0016020">
    <property type="term" value="C:membrane"/>
    <property type="evidence" value="ECO:0007669"/>
    <property type="project" value="UniProtKB-SubCell"/>
</dbReference>
<comment type="subcellular location">
    <subcellularLocation>
        <location evidence="1">Membrane</location>
        <topology evidence="1">Multi-pass membrane protein</topology>
    </subcellularLocation>
</comment>
<reference evidence="7" key="1">
    <citation type="submission" date="2007-07" db="EMBL/GenBank/DDBJ databases">
        <title>PCAP assembly of the Caenorhabditis remanei genome.</title>
        <authorList>
            <consortium name="The Caenorhabditis remanei Sequencing Consortium"/>
            <person name="Wilson R.K."/>
        </authorList>
    </citation>
    <scope>NUCLEOTIDE SEQUENCE [LARGE SCALE GENOMIC DNA]</scope>
    <source>
        <strain evidence="7">PB4641</strain>
    </source>
</reference>
<dbReference type="STRING" id="31234.E3LKI4"/>
<dbReference type="AlphaFoldDB" id="E3LKI4"/>
<dbReference type="InterPro" id="IPR000609">
    <property type="entry name" value="7TM_GPCR_serpentine_rcpt_Srg"/>
</dbReference>
<keyword evidence="8" id="KW-1185">Reference proteome</keyword>
<keyword evidence="4 6" id="KW-1133">Transmembrane helix</keyword>
<dbReference type="OrthoDB" id="5847711at2759"/>
<evidence type="ECO:0000256" key="3">
    <source>
        <dbReference type="ARBA" id="ARBA00022692"/>
    </source>
</evidence>
<dbReference type="Pfam" id="PF02118">
    <property type="entry name" value="Srg"/>
    <property type="match status" value="1"/>
</dbReference>
<organism evidence="8">
    <name type="scientific">Caenorhabditis remanei</name>
    <name type="common">Caenorhabditis vulgaris</name>
    <dbReference type="NCBI Taxonomy" id="31234"/>
    <lineage>
        <taxon>Eukaryota</taxon>
        <taxon>Metazoa</taxon>
        <taxon>Ecdysozoa</taxon>
        <taxon>Nematoda</taxon>
        <taxon>Chromadorea</taxon>
        <taxon>Rhabditida</taxon>
        <taxon>Rhabditina</taxon>
        <taxon>Rhabditomorpha</taxon>
        <taxon>Rhabditoidea</taxon>
        <taxon>Rhabditidae</taxon>
        <taxon>Peloderinae</taxon>
        <taxon>Caenorhabditis</taxon>
    </lineage>
</organism>
<evidence type="ECO:0000256" key="6">
    <source>
        <dbReference type="RuleBase" id="RU280813"/>
    </source>
</evidence>
<dbReference type="PANTHER" id="PTHR31114:SF3">
    <property type="entry name" value="SERPENTINE RECEPTOR CLASS GAMMA-RELATED"/>
    <property type="match status" value="1"/>
</dbReference>
<evidence type="ECO:0000256" key="5">
    <source>
        <dbReference type="ARBA" id="ARBA00023136"/>
    </source>
</evidence>
<evidence type="ECO:0000256" key="1">
    <source>
        <dbReference type="ARBA" id="ARBA00004141"/>
    </source>
</evidence>
<dbReference type="eggNOG" id="ENOG502T7KN">
    <property type="taxonomic scope" value="Eukaryota"/>
</dbReference>
<feature type="transmembrane region" description="Helical" evidence="6">
    <location>
        <begin position="54"/>
        <end position="74"/>
    </location>
</feature>
<proteinExistence type="inferred from homology"/>
<dbReference type="HOGENOM" id="CLU_076972_0_0_1"/>